<gene>
    <name evidence="1" type="ORF">AGERDE_LOCUS2805</name>
</gene>
<accession>A0A9N8W2Z3</accession>
<name>A0A9N8W2Z3_9GLOM</name>
<dbReference type="AlphaFoldDB" id="A0A9N8W2Z3"/>
<protein>
    <submittedName>
        <fullName evidence="1">11195_t:CDS:1</fullName>
    </submittedName>
</protein>
<comment type="caution">
    <text evidence="1">The sequence shown here is derived from an EMBL/GenBank/DDBJ whole genome shotgun (WGS) entry which is preliminary data.</text>
</comment>
<reference evidence="1" key="1">
    <citation type="submission" date="2021-06" db="EMBL/GenBank/DDBJ databases">
        <authorList>
            <person name="Kallberg Y."/>
            <person name="Tangrot J."/>
            <person name="Rosling A."/>
        </authorList>
    </citation>
    <scope>NUCLEOTIDE SEQUENCE</scope>
    <source>
        <strain evidence="1">MT106</strain>
    </source>
</reference>
<proteinExistence type="predicted"/>
<sequence length="194" mass="22599">MNQELKTKIKEFTKKYFVYHQNDKRIPDKVKQELEKLGATKPFYAENEAERSIKFSKMLNSEEVLYQTNLETAMRKRKEAMEKKNSQKEQVGGNTEGFVCKLCYKLYDENEGRMGKIGMICDICEEEPDFENDNNQVKQNISNYQPSNAFISENKKDKQKSIQITNIEELNSKIVIPPELNVIDCPDDVNPNPN</sequence>
<dbReference type="OrthoDB" id="10538672at2759"/>
<evidence type="ECO:0000313" key="1">
    <source>
        <dbReference type="EMBL" id="CAG8472423.1"/>
    </source>
</evidence>
<keyword evidence="2" id="KW-1185">Reference proteome</keyword>
<dbReference type="Proteomes" id="UP000789831">
    <property type="component" value="Unassembled WGS sequence"/>
</dbReference>
<organism evidence="1 2">
    <name type="scientific">Ambispora gerdemannii</name>
    <dbReference type="NCBI Taxonomy" id="144530"/>
    <lineage>
        <taxon>Eukaryota</taxon>
        <taxon>Fungi</taxon>
        <taxon>Fungi incertae sedis</taxon>
        <taxon>Mucoromycota</taxon>
        <taxon>Glomeromycotina</taxon>
        <taxon>Glomeromycetes</taxon>
        <taxon>Archaeosporales</taxon>
        <taxon>Ambisporaceae</taxon>
        <taxon>Ambispora</taxon>
    </lineage>
</organism>
<dbReference type="EMBL" id="CAJVPL010000247">
    <property type="protein sequence ID" value="CAG8472423.1"/>
    <property type="molecule type" value="Genomic_DNA"/>
</dbReference>
<evidence type="ECO:0000313" key="2">
    <source>
        <dbReference type="Proteomes" id="UP000789831"/>
    </source>
</evidence>